<dbReference type="EMBL" id="LR738855">
    <property type="protein sequence ID" value="VZH85970.1"/>
    <property type="molecule type" value="Genomic_DNA"/>
</dbReference>
<dbReference type="AlphaFoldDB" id="A0A6I8MIN1"/>
<name>A0A6I8MIN1_9CORY</name>
<dbReference type="Proteomes" id="UP000423525">
    <property type="component" value="Chromosome"/>
</dbReference>
<gene>
    <name evidence="1" type="ORF">FRC0190_01902</name>
</gene>
<organism evidence="1 2">
    <name type="scientific">Corynebacterium rouxii</name>
    <dbReference type="NCBI Taxonomy" id="2719119"/>
    <lineage>
        <taxon>Bacteria</taxon>
        <taxon>Bacillati</taxon>
        <taxon>Actinomycetota</taxon>
        <taxon>Actinomycetes</taxon>
        <taxon>Mycobacteriales</taxon>
        <taxon>Corynebacteriaceae</taxon>
        <taxon>Corynebacterium</taxon>
    </lineage>
</organism>
<proteinExistence type="predicted"/>
<evidence type="ECO:0000313" key="1">
    <source>
        <dbReference type="EMBL" id="VZH85970.1"/>
    </source>
</evidence>
<dbReference type="KEGG" id="crf:FRC0190_01902"/>
<reference evidence="1 2" key="1">
    <citation type="submission" date="2019-11" db="EMBL/GenBank/DDBJ databases">
        <authorList>
            <person name="Brisse S."/>
        </authorList>
    </citation>
    <scope>NUCLEOTIDE SEQUENCE [LARGE SCALE GENOMIC DNA]</scope>
    <source>
        <strain evidence="1">FRC0190</strain>
    </source>
</reference>
<accession>A0A6I8MIN1</accession>
<evidence type="ECO:0000313" key="2">
    <source>
        <dbReference type="Proteomes" id="UP000423525"/>
    </source>
</evidence>
<protein>
    <submittedName>
        <fullName evidence="1">Uncharacterized protein</fullName>
    </submittedName>
</protein>
<sequence length="93" mass="9312">MEIDKFVGLLGGGAHELKEAVVGFGHEVPGGAGVPTEAAVDELAGAAARGVEFFKDAHVVALACKESGGGKTCDTGANNNCVFSHVMLSRGLG</sequence>